<accession>A0A8T0JAF1</accession>
<protein>
    <submittedName>
        <fullName evidence="2">Uncharacterized protein</fullName>
    </submittedName>
</protein>
<feature type="region of interest" description="Disordered" evidence="1">
    <location>
        <begin position="83"/>
        <end position="109"/>
    </location>
</feature>
<feature type="compositionally biased region" description="Polar residues" evidence="1">
    <location>
        <begin position="83"/>
        <end position="100"/>
    </location>
</feature>
<feature type="compositionally biased region" description="Polar residues" evidence="1">
    <location>
        <begin position="29"/>
        <end position="39"/>
    </location>
</feature>
<evidence type="ECO:0000256" key="1">
    <source>
        <dbReference type="SAM" id="MobiDB-lite"/>
    </source>
</evidence>
<gene>
    <name evidence="2" type="ORF">KC19_1G256000</name>
</gene>
<dbReference type="AlphaFoldDB" id="A0A8T0JAF1"/>
<reference evidence="2" key="1">
    <citation type="submission" date="2020-06" db="EMBL/GenBank/DDBJ databases">
        <title>WGS assembly of Ceratodon purpureus strain R40.</title>
        <authorList>
            <person name="Carey S.B."/>
            <person name="Jenkins J."/>
            <person name="Shu S."/>
            <person name="Lovell J.T."/>
            <person name="Sreedasyam A."/>
            <person name="Maumus F."/>
            <person name="Tiley G.P."/>
            <person name="Fernandez-Pozo N."/>
            <person name="Barry K."/>
            <person name="Chen C."/>
            <person name="Wang M."/>
            <person name="Lipzen A."/>
            <person name="Daum C."/>
            <person name="Saski C.A."/>
            <person name="Payton A.C."/>
            <person name="Mcbreen J.C."/>
            <person name="Conrad R.E."/>
            <person name="Kollar L.M."/>
            <person name="Olsson S."/>
            <person name="Huttunen S."/>
            <person name="Landis J.B."/>
            <person name="Wickett N.J."/>
            <person name="Johnson M.G."/>
            <person name="Rensing S.A."/>
            <person name="Grimwood J."/>
            <person name="Schmutz J."/>
            <person name="Mcdaniel S.F."/>
        </authorList>
    </citation>
    <scope>NUCLEOTIDE SEQUENCE</scope>
    <source>
        <strain evidence="2">R40</strain>
    </source>
</reference>
<evidence type="ECO:0000313" key="3">
    <source>
        <dbReference type="Proteomes" id="UP000822688"/>
    </source>
</evidence>
<organism evidence="2 3">
    <name type="scientific">Ceratodon purpureus</name>
    <name type="common">Fire moss</name>
    <name type="synonym">Dicranum purpureum</name>
    <dbReference type="NCBI Taxonomy" id="3225"/>
    <lineage>
        <taxon>Eukaryota</taxon>
        <taxon>Viridiplantae</taxon>
        <taxon>Streptophyta</taxon>
        <taxon>Embryophyta</taxon>
        <taxon>Bryophyta</taxon>
        <taxon>Bryophytina</taxon>
        <taxon>Bryopsida</taxon>
        <taxon>Dicranidae</taxon>
        <taxon>Pseudoditrichales</taxon>
        <taxon>Ditrichaceae</taxon>
        <taxon>Ceratodon</taxon>
    </lineage>
</organism>
<keyword evidence="3" id="KW-1185">Reference proteome</keyword>
<name>A0A8T0JAF1_CERPU</name>
<evidence type="ECO:0000313" key="2">
    <source>
        <dbReference type="EMBL" id="KAG0592485.1"/>
    </source>
</evidence>
<sequence>MAHYHFFSWPNSHLFSRTDIPLLKPRTAQKLSTTSSSSPAPHLHATPNALSHRLPRLTPLRTQTKIIFSTLQPTIRKLQCNKSAGQVLHTESQSPTNPSHKISREGIPA</sequence>
<comment type="caution">
    <text evidence="2">The sequence shown here is derived from an EMBL/GenBank/DDBJ whole genome shotgun (WGS) entry which is preliminary data.</text>
</comment>
<feature type="region of interest" description="Disordered" evidence="1">
    <location>
        <begin position="26"/>
        <end position="50"/>
    </location>
</feature>
<dbReference type="EMBL" id="CM026421">
    <property type="protein sequence ID" value="KAG0592485.1"/>
    <property type="molecule type" value="Genomic_DNA"/>
</dbReference>
<proteinExistence type="predicted"/>
<dbReference type="Proteomes" id="UP000822688">
    <property type="component" value="Chromosome 1"/>
</dbReference>